<dbReference type="Proteomes" id="UP000193240">
    <property type="component" value="Unassembled WGS sequence"/>
</dbReference>
<name>A0A1Y2M352_EPING</name>
<gene>
    <name evidence="1" type="ORF">B5807_04139</name>
</gene>
<proteinExistence type="predicted"/>
<dbReference type="InParanoid" id="A0A1Y2M352"/>
<sequence>MTYDCSTLARCNILARVNSLLSLSLPIHQSAALTLLPEQTLTSNDQRAARQRDVLPWWRRGLFNVSGSACRKQDCPRSCRRRAARCAQPKKGDGVEASSGLL</sequence>
<dbReference type="EMBL" id="KZ107841">
    <property type="protein sequence ID" value="OSS50564.1"/>
    <property type="molecule type" value="Genomic_DNA"/>
</dbReference>
<keyword evidence="2" id="KW-1185">Reference proteome</keyword>
<dbReference type="AlphaFoldDB" id="A0A1Y2M352"/>
<evidence type="ECO:0000313" key="1">
    <source>
        <dbReference type="EMBL" id="OSS50564.1"/>
    </source>
</evidence>
<reference evidence="1 2" key="1">
    <citation type="journal article" date="2017" name="Genome Announc.">
        <title>Genome sequence of the saprophytic ascomycete Epicoccum nigrum ICMP 19927 strain isolated from New Zealand.</title>
        <authorList>
            <person name="Fokin M."/>
            <person name="Fleetwood D."/>
            <person name="Weir B.S."/>
            <person name="Villas-Boas S.G."/>
        </authorList>
    </citation>
    <scope>NUCLEOTIDE SEQUENCE [LARGE SCALE GENOMIC DNA]</scope>
    <source>
        <strain evidence="1 2">ICMP 19927</strain>
    </source>
</reference>
<protein>
    <submittedName>
        <fullName evidence="1">Uncharacterized protein</fullName>
    </submittedName>
</protein>
<organism evidence="1 2">
    <name type="scientific">Epicoccum nigrum</name>
    <name type="common">Soil fungus</name>
    <name type="synonym">Epicoccum purpurascens</name>
    <dbReference type="NCBI Taxonomy" id="105696"/>
    <lineage>
        <taxon>Eukaryota</taxon>
        <taxon>Fungi</taxon>
        <taxon>Dikarya</taxon>
        <taxon>Ascomycota</taxon>
        <taxon>Pezizomycotina</taxon>
        <taxon>Dothideomycetes</taxon>
        <taxon>Pleosporomycetidae</taxon>
        <taxon>Pleosporales</taxon>
        <taxon>Pleosporineae</taxon>
        <taxon>Didymellaceae</taxon>
        <taxon>Epicoccum</taxon>
    </lineage>
</organism>
<accession>A0A1Y2M352</accession>
<evidence type="ECO:0000313" key="2">
    <source>
        <dbReference type="Proteomes" id="UP000193240"/>
    </source>
</evidence>